<dbReference type="GO" id="GO:0016817">
    <property type="term" value="F:hydrolase activity, acting on acid anhydrides"/>
    <property type="evidence" value="ECO:0007669"/>
    <property type="project" value="InterPro"/>
</dbReference>
<dbReference type="Pfam" id="PF05272">
    <property type="entry name" value="VapE-like_dom"/>
    <property type="match status" value="1"/>
</dbReference>
<name>A0A931FQ76_9HYPH</name>
<dbReference type="Pfam" id="PF08707">
    <property type="entry name" value="PriCT_2"/>
    <property type="match status" value="1"/>
</dbReference>
<feature type="domain" description="Primase C-terminal 2" evidence="3">
    <location>
        <begin position="17"/>
        <end position="88"/>
    </location>
</feature>
<sequence>MMGAAKNITDLTIDTIEAALGFIDPNLSRDKWARIGMALKSELGDSGFDLFDKWSATGEGYNARDCRDTWKSIRTNGGVNIGTLIFEAQQQGFQLSDQRATLSAEQIEQRTRKREEEAARAAAELKRAQGEAAKLANLTWDSASHATAHPYLDAKRVRAHGLCIGDWPLINEKGEVFRRVPGALLVPILDVKNGKVISLQGIMADADGSIQKRYLRNGRKKGGFHMIGRPPAAGDVLAFCEGYATGATIHELTGWTVIVTFDAPNLPVVAKAMRETFPNAAFIICADNDAWTKTGDIENPGVHYAKQAAQESNGFMLVPKFQDTTTRPTDFNDLAALEGDDLTRAQLVNNPITAPKIPASVPAVAANDNVDFFTPLIDVNSKGKPLATIENVREVCSRLGVTVRYNVITKEEEILIPGESFSIDNRANASYSRLESQCAKFNMPTDKLGGFITYLADQNLYNPVASWITSKPWDGKPRLQQLCDTVVPVEEKRLPDGRRLSDVLITRWMMSAVAGAFSPDGVSAHGILVLQGEQYLGKTMWFKQLVPADLQVLQDGMILRPDDRDSVKQICSFWLVELGELDATFRKADIAALKSFITRKQDVLRRAYARKESTFARRTVFFGSVNPREYLHDVTGNRRYWTIECKALNHQHGLDMQQVWAEALHLYRQGEGYYLTPDEMAALNNHNEQFMAIDPIEERLQTRLAWEAARVHWTWKTSTEILLKVGVERPNQADATKCAHIMRKLNGGEGKRSHGKNLLLCPPGIDDDFEERPF</sequence>
<evidence type="ECO:0000259" key="2">
    <source>
        <dbReference type="Pfam" id="PF05272"/>
    </source>
</evidence>
<dbReference type="InterPro" id="IPR007936">
    <property type="entry name" value="VapE-like_dom"/>
</dbReference>
<proteinExistence type="predicted"/>
<dbReference type="AlphaFoldDB" id="A0A931FQ76"/>
<feature type="domain" description="Virulence-associated protein E-like" evidence="2">
    <location>
        <begin position="469"/>
        <end position="691"/>
    </location>
</feature>
<comment type="caution">
    <text evidence="4">The sequence shown here is derived from an EMBL/GenBank/DDBJ whole genome shotgun (WGS) entry which is preliminary data.</text>
</comment>
<dbReference type="RefSeq" id="WP_196273560.1">
    <property type="nucleotide sequence ID" value="NZ_JADQDO010000016.1"/>
</dbReference>
<dbReference type="PANTHER" id="PTHR34985">
    <property type="entry name" value="SLR0554 PROTEIN"/>
    <property type="match status" value="1"/>
</dbReference>
<dbReference type="CDD" id="cd01029">
    <property type="entry name" value="TOPRIM_primases"/>
    <property type="match status" value="1"/>
</dbReference>
<accession>A0A931FQ76</accession>
<dbReference type="Proteomes" id="UP000599312">
    <property type="component" value="Unassembled WGS sequence"/>
</dbReference>
<organism evidence="4 5">
    <name type="scientific">Microvirga alba</name>
    <dbReference type="NCBI Taxonomy" id="2791025"/>
    <lineage>
        <taxon>Bacteria</taxon>
        <taxon>Pseudomonadati</taxon>
        <taxon>Pseudomonadota</taxon>
        <taxon>Alphaproteobacteria</taxon>
        <taxon>Hyphomicrobiales</taxon>
        <taxon>Methylobacteriaceae</taxon>
        <taxon>Microvirga</taxon>
    </lineage>
</organism>
<keyword evidence="5" id="KW-1185">Reference proteome</keyword>
<reference evidence="4" key="1">
    <citation type="submission" date="2020-11" db="EMBL/GenBank/DDBJ databases">
        <authorList>
            <person name="Kim M.K."/>
        </authorList>
    </citation>
    <scope>NUCLEOTIDE SEQUENCE</scope>
    <source>
        <strain evidence="4">BT350</strain>
    </source>
</reference>
<dbReference type="InterPro" id="IPR034154">
    <property type="entry name" value="TOPRIM_DnaG/twinkle"/>
</dbReference>
<feature type="coiled-coil region" evidence="1">
    <location>
        <begin position="104"/>
        <end position="138"/>
    </location>
</feature>
<gene>
    <name evidence="4" type="ORF">I2H38_19570</name>
</gene>
<evidence type="ECO:0000259" key="3">
    <source>
        <dbReference type="Pfam" id="PF08707"/>
    </source>
</evidence>
<evidence type="ECO:0000256" key="1">
    <source>
        <dbReference type="SAM" id="Coils"/>
    </source>
</evidence>
<evidence type="ECO:0000313" key="5">
    <source>
        <dbReference type="Proteomes" id="UP000599312"/>
    </source>
</evidence>
<dbReference type="PANTHER" id="PTHR34985:SF1">
    <property type="entry name" value="SLR0554 PROTEIN"/>
    <property type="match status" value="1"/>
</dbReference>
<dbReference type="EMBL" id="JADQDO010000016">
    <property type="protein sequence ID" value="MBF9235565.1"/>
    <property type="molecule type" value="Genomic_DNA"/>
</dbReference>
<protein>
    <submittedName>
        <fullName evidence="4">PriCT-2 domain-containing protein</fullName>
    </submittedName>
</protein>
<keyword evidence="1" id="KW-0175">Coiled coil</keyword>
<evidence type="ECO:0000313" key="4">
    <source>
        <dbReference type="EMBL" id="MBF9235565.1"/>
    </source>
</evidence>
<dbReference type="InterPro" id="IPR014819">
    <property type="entry name" value="PriCT_2"/>
</dbReference>